<name>A0A5A7PFW0_STRAF</name>
<dbReference type="SUPFAM" id="SSF46785">
    <property type="entry name" value="Winged helix' DNA-binding domain"/>
    <property type="match status" value="2"/>
</dbReference>
<dbReference type="Proteomes" id="UP000325081">
    <property type="component" value="Unassembled WGS sequence"/>
</dbReference>
<dbReference type="Gene3D" id="1.10.10.10">
    <property type="entry name" value="Winged helix-like DNA-binding domain superfamily/Winged helix DNA-binding domain"/>
    <property type="match status" value="2"/>
</dbReference>
<keyword evidence="1" id="KW-0489">Methyltransferase</keyword>
<evidence type="ECO:0000313" key="2">
    <source>
        <dbReference type="Proteomes" id="UP000325081"/>
    </source>
</evidence>
<dbReference type="GO" id="GO:0046983">
    <property type="term" value="F:protein dimerization activity"/>
    <property type="evidence" value="ECO:0007669"/>
    <property type="project" value="InterPro"/>
</dbReference>
<accession>A0A5A7PFW0</accession>
<reference evidence="2" key="1">
    <citation type="journal article" date="2019" name="Curr. Biol.">
        <title>Genome Sequence of Striga asiatica Provides Insight into the Evolution of Plant Parasitism.</title>
        <authorList>
            <person name="Yoshida S."/>
            <person name="Kim S."/>
            <person name="Wafula E.K."/>
            <person name="Tanskanen J."/>
            <person name="Kim Y.M."/>
            <person name="Honaas L."/>
            <person name="Yang Z."/>
            <person name="Spallek T."/>
            <person name="Conn C.E."/>
            <person name="Ichihashi Y."/>
            <person name="Cheong K."/>
            <person name="Cui S."/>
            <person name="Der J.P."/>
            <person name="Gundlach H."/>
            <person name="Jiao Y."/>
            <person name="Hori C."/>
            <person name="Ishida J.K."/>
            <person name="Kasahara H."/>
            <person name="Kiba T."/>
            <person name="Kim M.S."/>
            <person name="Koo N."/>
            <person name="Laohavisit A."/>
            <person name="Lee Y.H."/>
            <person name="Lumba S."/>
            <person name="McCourt P."/>
            <person name="Mortimer J.C."/>
            <person name="Mutuku J.M."/>
            <person name="Nomura T."/>
            <person name="Sasaki-Sekimoto Y."/>
            <person name="Seto Y."/>
            <person name="Wang Y."/>
            <person name="Wakatake T."/>
            <person name="Sakakibara H."/>
            <person name="Demura T."/>
            <person name="Yamaguchi S."/>
            <person name="Yoneyama K."/>
            <person name="Manabe R.I."/>
            <person name="Nelson D.C."/>
            <person name="Schulman A.H."/>
            <person name="Timko M.P."/>
            <person name="dePamphilis C.W."/>
            <person name="Choi D."/>
            <person name="Shirasu K."/>
        </authorList>
    </citation>
    <scope>NUCLEOTIDE SEQUENCE [LARGE SCALE GENOMIC DNA]</scope>
    <source>
        <strain evidence="2">cv. UVA1</strain>
    </source>
</reference>
<dbReference type="EMBL" id="BKCP01004516">
    <property type="protein sequence ID" value="GER31753.1"/>
    <property type="molecule type" value="Genomic_DNA"/>
</dbReference>
<dbReference type="GO" id="GO:0032259">
    <property type="term" value="P:methylation"/>
    <property type="evidence" value="ECO:0007669"/>
    <property type="project" value="UniProtKB-KW"/>
</dbReference>
<gene>
    <name evidence="1" type="ORF">STAS_07790</name>
</gene>
<protein>
    <submittedName>
        <fullName evidence="1">Caffeic acid O-methyltransferase</fullName>
    </submittedName>
</protein>
<organism evidence="1 2">
    <name type="scientific">Striga asiatica</name>
    <name type="common">Asiatic witchweed</name>
    <name type="synonym">Buchnera asiatica</name>
    <dbReference type="NCBI Taxonomy" id="4170"/>
    <lineage>
        <taxon>Eukaryota</taxon>
        <taxon>Viridiplantae</taxon>
        <taxon>Streptophyta</taxon>
        <taxon>Embryophyta</taxon>
        <taxon>Tracheophyta</taxon>
        <taxon>Spermatophyta</taxon>
        <taxon>Magnoliopsida</taxon>
        <taxon>eudicotyledons</taxon>
        <taxon>Gunneridae</taxon>
        <taxon>Pentapetalae</taxon>
        <taxon>asterids</taxon>
        <taxon>lamiids</taxon>
        <taxon>Lamiales</taxon>
        <taxon>Orobanchaceae</taxon>
        <taxon>Buchnereae</taxon>
        <taxon>Striga</taxon>
    </lineage>
</organism>
<sequence length="312" mass="34197">MAEPFSCHETFFFAMQLASAFVLPMVLKSAIELNLLELIWRADMIKIARLDAQFCLKGYEDCLLDDRLLQGCLDTSFLATISVQQDRLEVDIHMELKNKEQMNFQFNKVCLVFLVSKSNPCCPCTCVLVAPSVPAACCSRAGLARVTCTSRASPAAHAFSSSGSPSVHNAQRAHASSTPVRVRLPAHACAQHASRTRLAHPVFCASHLVPWPPPLGLPPFTCIPKPPMERLSRGVLGSRPLDVLGGQNLHSHHDGGAWFSPMNLAAQLPTANSEASVMLDRILCLLVRYSILNCRLRALSDSGTTWKSIFFV</sequence>
<dbReference type="InterPro" id="IPR036390">
    <property type="entry name" value="WH_DNA-bd_sf"/>
</dbReference>
<keyword evidence="1" id="KW-0808">Transferase</keyword>
<proteinExistence type="predicted"/>
<evidence type="ECO:0000313" key="1">
    <source>
        <dbReference type="EMBL" id="GER31753.1"/>
    </source>
</evidence>
<dbReference type="AlphaFoldDB" id="A0A5A7PFW0"/>
<dbReference type="InterPro" id="IPR036388">
    <property type="entry name" value="WH-like_DNA-bd_sf"/>
</dbReference>
<comment type="caution">
    <text evidence="1">The sequence shown here is derived from an EMBL/GenBank/DDBJ whole genome shotgun (WGS) entry which is preliminary data.</text>
</comment>
<keyword evidence="2" id="KW-1185">Reference proteome</keyword>
<dbReference type="GO" id="GO:0008168">
    <property type="term" value="F:methyltransferase activity"/>
    <property type="evidence" value="ECO:0007669"/>
    <property type="project" value="UniProtKB-KW"/>
</dbReference>